<dbReference type="Pfam" id="PF22967">
    <property type="entry name" value="Ig_NUP210_1st"/>
    <property type="match status" value="1"/>
</dbReference>
<feature type="chain" id="PRO_5043933416" evidence="1">
    <location>
        <begin position="20"/>
        <end position="278"/>
    </location>
</feature>
<sequence length="278" mass="30633">MVPPAAVIVGLLLPLAAVATSSSGPHIADLNILLPPRLTNPVQYRLQGSDGCFSWSWDHHDLLLVQPEYNGSSQCSTSARLISIAPYSDRKETAVYATDLRTGSMVRCKVLIDKISRIKIFHHAVKINLDDLATLHITAFDDEENVFSSLVGLRFSWQLIPKSLEAESMHRLMHVPLKETPLGDCVSGFCEDLDVQLQLEDKGLGSDLYVVKGIGIGHEIVKAKLLEPQLEHVEDEITLTVAEAMSLYPPSPVFVTVGTLIYYSLRVIHGNTHRGFKG</sequence>
<dbReference type="Proteomes" id="UP000775213">
    <property type="component" value="Unassembled WGS sequence"/>
</dbReference>
<dbReference type="InterPro" id="IPR055096">
    <property type="entry name" value="Ig_NUP210_1st"/>
</dbReference>
<name>A0AAV7H303_DENCH</name>
<reference evidence="4 5" key="1">
    <citation type="journal article" date="2021" name="Hortic Res">
        <title>Chromosome-scale assembly of the Dendrobium chrysotoxum genome enhances the understanding of orchid evolution.</title>
        <authorList>
            <person name="Zhang Y."/>
            <person name="Zhang G.Q."/>
            <person name="Zhang D."/>
            <person name="Liu X.D."/>
            <person name="Xu X.Y."/>
            <person name="Sun W.H."/>
            <person name="Yu X."/>
            <person name="Zhu X."/>
            <person name="Wang Z.W."/>
            <person name="Zhao X."/>
            <person name="Zhong W.Y."/>
            <person name="Chen H."/>
            <person name="Yin W.L."/>
            <person name="Huang T."/>
            <person name="Niu S.C."/>
            <person name="Liu Z.J."/>
        </authorList>
    </citation>
    <scope>NUCLEOTIDE SEQUENCE [LARGE SCALE GENOMIC DNA]</scope>
    <source>
        <strain evidence="4">Lindl</strain>
    </source>
</reference>
<accession>A0AAV7H303</accession>
<evidence type="ECO:0000313" key="5">
    <source>
        <dbReference type="Proteomes" id="UP000775213"/>
    </source>
</evidence>
<organism evidence="4 5">
    <name type="scientific">Dendrobium chrysotoxum</name>
    <name type="common">Orchid</name>
    <dbReference type="NCBI Taxonomy" id="161865"/>
    <lineage>
        <taxon>Eukaryota</taxon>
        <taxon>Viridiplantae</taxon>
        <taxon>Streptophyta</taxon>
        <taxon>Embryophyta</taxon>
        <taxon>Tracheophyta</taxon>
        <taxon>Spermatophyta</taxon>
        <taxon>Magnoliopsida</taxon>
        <taxon>Liliopsida</taxon>
        <taxon>Asparagales</taxon>
        <taxon>Orchidaceae</taxon>
        <taxon>Epidendroideae</taxon>
        <taxon>Malaxideae</taxon>
        <taxon>Dendrobiinae</taxon>
        <taxon>Dendrobium</taxon>
    </lineage>
</organism>
<dbReference type="PANTHER" id="PTHR23019:SF0">
    <property type="entry name" value="NUCLEAR PORE MEMBRANE GLYCOPROTEIN 210"/>
    <property type="match status" value="1"/>
</dbReference>
<evidence type="ECO:0000259" key="2">
    <source>
        <dbReference type="Pfam" id="PF22967"/>
    </source>
</evidence>
<protein>
    <submittedName>
        <fullName evidence="4">Uncharacterized protein</fullName>
    </submittedName>
</protein>
<dbReference type="EMBL" id="JAGFBR010000009">
    <property type="protein sequence ID" value="KAH0462227.1"/>
    <property type="molecule type" value="Genomic_DNA"/>
</dbReference>
<dbReference type="InterPro" id="IPR055097">
    <property type="entry name" value="Ig_NUP210_2nd"/>
</dbReference>
<dbReference type="AlphaFoldDB" id="A0AAV7H303"/>
<gene>
    <name evidence="4" type="ORF">IEQ34_009802</name>
</gene>
<feature type="domain" description="NUP210 Ig-like" evidence="3">
    <location>
        <begin position="129"/>
        <end position="235"/>
    </location>
</feature>
<dbReference type="InterPro" id="IPR045197">
    <property type="entry name" value="NUP210-like"/>
</dbReference>
<dbReference type="PANTHER" id="PTHR23019">
    <property type="entry name" value="NUCLEAR PORE MEMBRANE GLYCOPROTEIN GP210-RELATED"/>
    <property type="match status" value="1"/>
</dbReference>
<keyword evidence="5" id="KW-1185">Reference proteome</keyword>
<evidence type="ECO:0000256" key="1">
    <source>
        <dbReference type="SAM" id="SignalP"/>
    </source>
</evidence>
<dbReference type="Pfam" id="PF22969">
    <property type="entry name" value="Ig_NUP210_2nd"/>
    <property type="match status" value="1"/>
</dbReference>
<feature type="domain" description="NUP210 Ig-like" evidence="2">
    <location>
        <begin position="31"/>
        <end position="113"/>
    </location>
</feature>
<evidence type="ECO:0000259" key="3">
    <source>
        <dbReference type="Pfam" id="PF22969"/>
    </source>
</evidence>
<proteinExistence type="predicted"/>
<keyword evidence="1" id="KW-0732">Signal</keyword>
<comment type="caution">
    <text evidence="4">The sequence shown here is derived from an EMBL/GenBank/DDBJ whole genome shotgun (WGS) entry which is preliminary data.</text>
</comment>
<evidence type="ECO:0000313" key="4">
    <source>
        <dbReference type="EMBL" id="KAH0462227.1"/>
    </source>
</evidence>
<feature type="signal peptide" evidence="1">
    <location>
        <begin position="1"/>
        <end position="19"/>
    </location>
</feature>